<organism evidence="2 3">
    <name type="scientific">Reinekea forsetii</name>
    <dbReference type="NCBI Taxonomy" id="1336806"/>
    <lineage>
        <taxon>Bacteria</taxon>
        <taxon>Pseudomonadati</taxon>
        <taxon>Pseudomonadota</taxon>
        <taxon>Gammaproteobacteria</taxon>
        <taxon>Oceanospirillales</taxon>
        <taxon>Saccharospirillaceae</taxon>
        <taxon>Reinekea</taxon>
    </lineage>
</organism>
<dbReference type="GO" id="GO:0003700">
    <property type="term" value="F:DNA-binding transcription factor activity"/>
    <property type="evidence" value="ECO:0007669"/>
    <property type="project" value="InterPro"/>
</dbReference>
<proteinExistence type="predicted"/>
<dbReference type="Gene3D" id="3.40.50.150">
    <property type="entry name" value="Vaccinia Virus protein VP39"/>
    <property type="match status" value="1"/>
</dbReference>
<dbReference type="SUPFAM" id="SSF53335">
    <property type="entry name" value="S-adenosyl-L-methionine-dependent methyltransferases"/>
    <property type="match status" value="1"/>
</dbReference>
<evidence type="ECO:0000313" key="3">
    <source>
        <dbReference type="Proteomes" id="UP000229757"/>
    </source>
</evidence>
<protein>
    <submittedName>
        <fullName evidence="2">SAM-dependent methyltransferase</fullName>
    </submittedName>
</protein>
<dbReference type="Gene3D" id="1.10.10.10">
    <property type="entry name" value="Winged helix-like DNA-binding domain superfamily/Winged helix DNA-binding domain"/>
    <property type="match status" value="1"/>
</dbReference>
<dbReference type="NCBIfam" id="NF033788">
    <property type="entry name" value="HTH_metalloreg"/>
    <property type="match status" value="1"/>
</dbReference>
<keyword evidence="3" id="KW-1185">Reference proteome</keyword>
<dbReference type="PANTHER" id="PTHR43861:SF1">
    <property type="entry name" value="TRANS-ACONITATE 2-METHYLTRANSFERASE"/>
    <property type="match status" value="1"/>
</dbReference>
<dbReference type="OrthoDB" id="5297460at2"/>
<dbReference type="RefSeq" id="WP_100255658.1">
    <property type="nucleotide sequence ID" value="NZ_CP011797.1"/>
</dbReference>
<accession>A0A2K8KJL8</accession>
<feature type="domain" description="HTH arsR-type" evidence="1">
    <location>
        <begin position="1"/>
        <end position="92"/>
    </location>
</feature>
<dbReference type="InterPro" id="IPR029063">
    <property type="entry name" value="SAM-dependent_MTases_sf"/>
</dbReference>
<keyword evidence="2" id="KW-0489">Methyltransferase</keyword>
<dbReference type="PRINTS" id="PR00778">
    <property type="entry name" value="HTHARSR"/>
</dbReference>
<dbReference type="SMART" id="SM00418">
    <property type="entry name" value="HTH_ARSR"/>
    <property type="match status" value="1"/>
</dbReference>
<dbReference type="CDD" id="cd02440">
    <property type="entry name" value="AdoMet_MTases"/>
    <property type="match status" value="1"/>
</dbReference>
<evidence type="ECO:0000313" key="2">
    <source>
        <dbReference type="EMBL" id="ATX75240.1"/>
    </source>
</evidence>
<evidence type="ECO:0000259" key="1">
    <source>
        <dbReference type="PROSITE" id="PS50987"/>
    </source>
</evidence>
<reference evidence="2 3" key="1">
    <citation type="journal article" date="2017" name="Environ. Microbiol.">
        <title>Genomic and physiological analyses of 'Reinekea forsetii' reveal a versatile opportunistic lifestyle during spring algae blooms.</title>
        <authorList>
            <person name="Avci B."/>
            <person name="Hahnke R.L."/>
            <person name="Chafee M."/>
            <person name="Fischer T."/>
            <person name="Gruber-Vodicka H."/>
            <person name="Tegetmeyer H.E."/>
            <person name="Harder J."/>
            <person name="Fuchs B.M."/>
            <person name="Amann R.I."/>
            <person name="Teeling H."/>
        </authorList>
    </citation>
    <scope>NUCLEOTIDE SEQUENCE [LARGE SCALE GENOMIC DNA]</scope>
    <source>
        <strain evidence="2 3">Hel1_31_D35</strain>
    </source>
</reference>
<dbReference type="EMBL" id="CP011797">
    <property type="protein sequence ID" value="ATX75240.1"/>
    <property type="molecule type" value="Genomic_DNA"/>
</dbReference>
<keyword evidence="2" id="KW-0808">Transferase</keyword>
<dbReference type="SUPFAM" id="SSF46785">
    <property type="entry name" value="Winged helix' DNA-binding domain"/>
    <property type="match status" value="1"/>
</dbReference>
<dbReference type="Pfam" id="PF01022">
    <property type="entry name" value="HTH_5"/>
    <property type="match status" value="1"/>
</dbReference>
<dbReference type="InterPro" id="IPR011991">
    <property type="entry name" value="ArsR-like_HTH"/>
</dbReference>
<dbReference type="InterPro" id="IPR036390">
    <property type="entry name" value="WH_DNA-bd_sf"/>
</dbReference>
<dbReference type="InterPro" id="IPR001845">
    <property type="entry name" value="HTH_ArsR_DNA-bd_dom"/>
</dbReference>
<dbReference type="PROSITE" id="PS50987">
    <property type="entry name" value="HTH_ARSR_2"/>
    <property type="match status" value="1"/>
</dbReference>
<name>A0A2K8KJL8_9GAMM</name>
<dbReference type="InterPro" id="IPR036388">
    <property type="entry name" value="WH-like_DNA-bd_sf"/>
</dbReference>
<gene>
    <name evidence="2" type="ORF">REIFOR_00062</name>
</gene>
<sequence>MNLSDYAAFFKAISDPTRLTVLQLLGSSAYGVLELSEMLDVKQSGMSHHLKVLSKAGWVDSRREGNSIYYRRSLGDALNVQQQLFRELDQQPLPEPVLAQQQRIRAERLTRARQFFVEHANEFVLHQERIVLFEHYGPEALQLLDSLQRSPHERVLEVGPGKGEFLKALAQRFQLVVGVDISPVMLAQATDHLGHGSSVELIEGNTDTLLGQADRFDIIFYNMVLHHVPMPEAEIAQCALLLNPNGVLIVTDLCRHDQEWARDQCGDQWLGFEPEELHQWAGRHGLAHDQTRFLALRNGFQVQTQVYRNV</sequence>
<dbReference type="CDD" id="cd00090">
    <property type="entry name" value="HTH_ARSR"/>
    <property type="match status" value="1"/>
</dbReference>
<dbReference type="AlphaFoldDB" id="A0A2K8KJL8"/>
<dbReference type="KEGG" id="rfo:REIFOR_00062"/>
<dbReference type="PANTHER" id="PTHR43861">
    <property type="entry name" value="TRANS-ACONITATE 2-METHYLTRANSFERASE-RELATED"/>
    <property type="match status" value="1"/>
</dbReference>
<dbReference type="GO" id="GO:0008168">
    <property type="term" value="F:methyltransferase activity"/>
    <property type="evidence" value="ECO:0007669"/>
    <property type="project" value="UniProtKB-KW"/>
</dbReference>
<dbReference type="Pfam" id="PF13489">
    <property type="entry name" value="Methyltransf_23"/>
    <property type="match status" value="1"/>
</dbReference>
<dbReference type="GO" id="GO:0032259">
    <property type="term" value="P:methylation"/>
    <property type="evidence" value="ECO:0007669"/>
    <property type="project" value="UniProtKB-KW"/>
</dbReference>
<dbReference type="Proteomes" id="UP000229757">
    <property type="component" value="Chromosome"/>
</dbReference>